<evidence type="ECO:0000256" key="3">
    <source>
        <dbReference type="ARBA" id="ARBA00022475"/>
    </source>
</evidence>
<keyword evidence="6" id="KW-0547">Nucleotide-binding</keyword>
<keyword evidence="5" id="KW-0677">Repeat</keyword>
<proteinExistence type="predicted"/>
<dbReference type="InterPro" id="IPR017871">
    <property type="entry name" value="ABC_transporter-like_CS"/>
</dbReference>
<dbReference type="SUPFAM" id="SSF52540">
    <property type="entry name" value="P-loop containing nucleoside triphosphate hydrolases"/>
    <property type="match status" value="2"/>
</dbReference>
<dbReference type="AlphaFoldDB" id="A0A3P3XSE7"/>
<dbReference type="InterPro" id="IPR003593">
    <property type="entry name" value="AAA+_ATPase"/>
</dbReference>
<evidence type="ECO:0000256" key="2">
    <source>
        <dbReference type="ARBA" id="ARBA00022448"/>
    </source>
</evidence>
<evidence type="ECO:0000313" key="11">
    <source>
        <dbReference type="EMBL" id="SLM18813.1"/>
    </source>
</evidence>
<dbReference type="GO" id="GO:0005524">
    <property type="term" value="F:ATP binding"/>
    <property type="evidence" value="ECO:0007669"/>
    <property type="project" value="UniProtKB-KW"/>
</dbReference>
<dbReference type="InterPro" id="IPR003439">
    <property type="entry name" value="ABC_transporter-like_ATP-bd"/>
</dbReference>
<dbReference type="FunFam" id="3.40.50.300:FF:000127">
    <property type="entry name" value="Ribose import ATP-binding protein RbsA"/>
    <property type="match status" value="1"/>
</dbReference>
<keyword evidence="8" id="KW-1278">Translocase</keyword>
<dbReference type="EMBL" id="FWDO01000005">
    <property type="protein sequence ID" value="SLM18813.1"/>
    <property type="molecule type" value="Genomic_DNA"/>
</dbReference>
<dbReference type="InterPro" id="IPR050107">
    <property type="entry name" value="ABC_carbohydrate_import_ATPase"/>
</dbReference>
<dbReference type="CDD" id="cd03216">
    <property type="entry name" value="ABC_Carb_Monos_I"/>
    <property type="match status" value="1"/>
</dbReference>
<comment type="subcellular location">
    <subcellularLocation>
        <location evidence="1">Cell membrane</location>
        <topology evidence="1">Peripheral membrane protein</topology>
    </subcellularLocation>
</comment>
<evidence type="ECO:0000256" key="5">
    <source>
        <dbReference type="ARBA" id="ARBA00022737"/>
    </source>
</evidence>
<dbReference type="PROSITE" id="PS00211">
    <property type="entry name" value="ABC_TRANSPORTER_1"/>
    <property type="match status" value="1"/>
</dbReference>
<dbReference type="PANTHER" id="PTHR43790:SF4">
    <property type="entry name" value="GUANOSINE IMPORT ATP-BINDING PROTEIN NUPO"/>
    <property type="match status" value="1"/>
</dbReference>
<reference evidence="11" key="1">
    <citation type="submission" date="2017-02" db="EMBL/GenBank/DDBJ databases">
        <authorList>
            <person name="Regsiter A."/>
            <person name="William W."/>
        </authorList>
    </citation>
    <scope>NUCLEOTIDE SEQUENCE</scope>
    <source>
        <strain evidence="11">BdmA 4</strain>
    </source>
</reference>
<accession>A0A3P3XSE7</accession>
<dbReference type="PROSITE" id="PS50893">
    <property type="entry name" value="ABC_TRANSPORTER_2"/>
    <property type="match status" value="2"/>
</dbReference>
<name>A0A3P3XSE7_9SPIR</name>
<keyword evidence="4" id="KW-0762">Sugar transport</keyword>
<sequence>MTEALAMKGIVKCFGTLIANDHVDFSAYKGEVHALVGENGAGKTTLMNILYGVLTPNAGTIEIDGREVEIPSPSVAIKLGVGMVHQHFKLVPSLSVAENVVLGQEPGRRFLLDSVLAKKQVKEIATEKLGIPIDPDAIVADLPVGLQQQVEIIKMLYREAQLLILDEPTAVLTPQETEELFKTLKKLADSGRTIIFITHKLNEVMSVSDRVTVMRAGKLVTTIDTLQTSAEQLAEKMVGRSVLFRVEKKPSVPGQVLMEVRNLRVNNSRGLEAVCGLSLRIHENEIVGLAGVQGNGQDELVEAISGLRQISGGNIFLEGKNISSASPRQIRDMGAAYIPSDRTTIGLSVNDTIWKNMILGHHSSKEFGRGLSLDKRKANAFTEEMIEKFDIRGASPQAAAKSLSGGNQQKIVLARELSRGGKIVIADQPSRGVDIGAIEFIHRQLVAMRDLGCGVFLISADLDEIFSLSDRILVIFKGRIMGELPSSEASVEEVGRMMAGIAIGGDTQIG</sequence>
<evidence type="ECO:0000256" key="7">
    <source>
        <dbReference type="ARBA" id="ARBA00022840"/>
    </source>
</evidence>
<evidence type="ECO:0000256" key="1">
    <source>
        <dbReference type="ARBA" id="ARBA00004202"/>
    </source>
</evidence>
<dbReference type="InterPro" id="IPR027417">
    <property type="entry name" value="P-loop_NTPase"/>
</dbReference>
<dbReference type="GO" id="GO:0005886">
    <property type="term" value="C:plasma membrane"/>
    <property type="evidence" value="ECO:0007669"/>
    <property type="project" value="UniProtKB-SubCell"/>
</dbReference>
<evidence type="ECO:0000256" key="9">
    <source>
        <dbReference type="ARBA" id="ARBA00023136"/>
    </source>
</evidence>
<dbReference type="Pfam" id="PF00005">
    <property type="entry name" value="ABC_tran"/>
    <property type="match status" value="2"/>
</dbReference>
<feature type="domain" description="ABC transporter" evidence="10">
    <location>
        <begin position="5"/>
        <end position="241"/>
    </location>
</feature>
<organism evidence="11">
    <name type="scientific">uncultured spirochete</name>
    <dbReference type="NCBI Taxonomy" id="156406"/>
    <lineage>
        <taxon>Bacteria</taxon>
        <taxon>Pseudomonadati</taxon>
        <taxon>Spirochaetota</taxon>
        <taxon>Spirochaetia</taxon>
        <taxon>Spirochaetales</taxon>
        <taxon>environmental samples</taxon>
    </lineage>
</organism>
<evidence type="ECO:0000256" key="8">
    <source>
        <dbReference type="ARBA" id="ARBA00022967"/>
    </source>
</evidence>
<feature type="domain" description="ABC transporter" evidence="10">
    <location>
        <begin position="258"/>
        <end position="502"/>
    </location>
</feature>
<keyword evidence="3" id="KW-1003">Cell membrane</keyword>
<evidence type="ECO:0000256" key="6">
    <source>
        <dbReference type="ARBA" id="ARBA00022741"/>
    </source>
</evidence>
<dbReference type="Gene3D" id="3.40.50.300">
    <property type="entry name" value="P-loop containing nucleotide triphosphate hydrolases"/>
    <property type="match status" value="2"/>
</dbReference>
<dbReference type="GO" id="GO:0016887">
    <property type="term" value="F:ATP hydrolysis activity"/>
    <property type="evidence" value="ECO:0007669"/>
    <property type="project" value="InterPro"/>
</dbReference>
<keyword evidence="2" id="KW-0813">Transport</keyword>
<protein>
    <submittedName>
        <fullName evidence="11">Uncharacterized ABC transporter ATP-binding protein YufO</fullName>
    </submittedName>
</protein>
<evidence type="ECO:0000259" key="10">
    <source>
        <dbReference type="PROSITE" id="PS50893"/>
    </source>
</evidence>
<evidence type="ECO:0000256" key="4">
    <source>
        <dbReference type="ARBA" id="ARBA00022597"/>
    </source>
</evidence>
<dbReference type="SMART" id="SM00382">
    <property type="entry name" value="AAA"/>
    <property type="match status" value="2"/>
</dbReference>
<dbReference type="CDD" id="cd03215">
    <property type="entry name" value="ABC_Carb_Monos_II"/>
    <property type="match status" value="1"/>
</dbReference>
<keyword evidence="7 11" id="KW-0067">ATP-binding</keyword>
<dbReference type="PANTHER" id="PTHR43790">
    <property type="entry name" value="CARBOHYDRATE TRANSPORT ATP-BINDING PROTEIN MG119-RELATED"/>
    <property type="match status" value="1"/>
</dbReference>
<gene>
    <name evidence="11" type="primary">yufO</name>
    <name evidence="11" type="ORF">SPIRO4BDMA_50328</name>
</gene>
<keyword evidence="9" id="KW-0472">Membrane</keyword>